<dbReference type="AlphaFoldDB" id="A0A1Y2HAQ7"/>
<keyword evidence="3" id="KW-1185">Reference proteome</keyword>
<feature type="transmembrane region" description="Helical" evidence="1">
    <location>
        <begin position="20"/>
        <end position="39"/>
    </location>
</feature>
<proteinExistence type="predicted"/>
<evidence type="ECO:0000256" key="1">
    <source>
        <dbReference type="SAM" id="Phobius"/>
    </source>
</evidence>
<dbReference type="Proteomes" id="UP000193411">
    <property type="component" value="Unassembled WGS sequence"/>
</dbReference>
<name>A0A1Y2HAQ7_9FUNG</name>
<protein>
    <submittedName>
        <fullName evidence="2">Uncharacterized protein</fullName>
    </submittedName>
</protein>
<keyword evidence="1" id="KW-1133">Transmembrane helix</keyword>
<reference evidence="2 3" key="1">
    <citation type="submission" date="2016-07" db="EMBL/GenBank/DDBJ databases">
        <title>Pervasive Adenine N6-methylation of Active Genes in Fungi.</title>
        <authorList>
            <consortium name="DOE Joint Genome Institute"/>
            <person name="Mondo S.J."/>
            <person name="Dannebaum R.O."/>
            <person name="Kuo R.C."/>
            <person name="Labutti K."/>
            <person name="Haridas S."/>
            <person name="Kuo A."/>
            <person name="Salamov A."/>
            <person name="Ahrendt S.R."/>
            <person name="Lipzen A."/>
            <person name="Sullivan W."/>
            <person name="Andreopoulos W.B."/>
            <person name="Clum A."/>
            <person name="Lindquist E."/>
            <person name="Daum C."/>
            <person name="Ramamoorthy G.K."/>
            <person name="Gryganskyi A."/>
            <person name="Culley D."/>
            <person name="Magnuson J.K."/>
            <person name="James T.Y."/>
            <person name="O'Malley M.A."/>
            <person name="Stajich J.E."/>
            <person name="Spatafora J.W."/>
            <person name="Visel A."/>
            <person name="Grigoriev I.V."/>
        </authorList>
    </citation>
    <scope>NUCLEOTIDE SEQUENCE [LARGE SCALE GENOMIC DNA]</scope>
    <source>
        <strain evidence="2 3">PL171</strain>
    </source>
</reference>
<keyword evidence="1" id="KW-0812">Transmembrane</keyword>
<gene>
    <name evidence="2" type="ORF">BCR44DRAFT_54898</name>
</gene>
<dbReference type="OrthoDB" id="10511247at2759"/>
<dbReference type="EMBL" id="MCFL01000058">
    <property type="protein sequence ID" value="ORZ31585.1"/>
    <property type="molecule type" value="Genomic_DNA"/>
</dbReference>
<keyword evidence="1" id="KW-0472">Membrane</keyword>
<comment type="caution">
    <text evidence="2">The sequence shown here is derived from an EMBL/GenBank/DDBJ whole genome shotgun (WGS) entry which is preliminary data.</text>
</comment>
<evidence type="ECO:0000313" key="3">
    <source>
        <dbReference type="Proteomes" id="UP000193411"/>
    </source>
</evidence>
<accession>A0A1Y2HAQ7</accession>
<evidence type="ECO:0000313" key="2">
    <source>
        <dbReference type="EMBL" id="ORZ31585.1"/>
    </source>
</evidence>
<organism evidence="2 3">
    <name type="scientific">Catenaria anguillulae PL171</name>
    <dbReference type="NCBI Taxonomy" id="765915"/>
    <lineage>
        <taxon>Eukaryota</taxon>
        <taxon>Fungi</taxon>
        <taxon>Fungi incertae sedis</taxon>
        <taxon>Blastocladiomycota</taxon>
        <taxon>Blastocladiomycetes</taxon>
        <taxon>Blastocladiales</taxon>
        <taxon>Catenariaceae</taxon>
        <taxon>Catenaria</taxon>
    </lineage>
</organism>
<sequence>MEHLTSAADTVSTLVAEHSTVFAVASAVLAGAIGISYLSSKLRTHEERKSRVKYLRWLFRGCLARIKDANGDTSKLIDERVTPVLQEAMLFDPSAVVDVKEVDRMVRKLKYTEEAVQRQLEALDNIKPNASLIEFTVRYPLPEDGVDDVEDENENEEDERLPHDILFDNITKSFTGSERKSLVDQFEKIKVARKAVVQSLLSALEQIDAEVERLEASIK</sequence>